<name>A0A076LP77_9GAMM</name>
<dbReference type="Proteomes" id="UP000028681">
    <property type="component" value="Chromosome"/>
</dbReference>
<dbReference type="EMBL" id="CP006664">
    <property type="protein sequence ID" value="AIJ08433.1"/>
    <property type="molecule type" value="Genomic_DNA"/>
</dbReference>
<evidence type="ECO:0000256" key="4">
    <source>
        <dbReference type="ARBA" id="ARBA00023012"/>
    </source>
</evidence>
<dbReference type="InterPro" id="IPR011006">
    <property type="entry name" value="CheY-like_superfamily"/>
</dbReference>
<dbReference type="GO" id="GO:0003700">
    <property type="term" value="F:DNA-binding transcription factor activity"/>
    <property type="evidence" value="ECO:0007669"/>
    <property type="project" value="InterPro"/>
</dbReference>
<reference evidence="12 13" key="1">
    <citation type="journal article" date="2012" name="PLoS ONE">
        <title>Edwardsiella comparative phylogenomics reveal the new intra/inter-species taxonomic relationships, virulence evolution and niche adaptation mechanisms.</title>
        <authorList>
            <person name="Yang M."/>
            <person name="Lv Y."/>
            <person name="Xiao J."/>
            <person name="Wu H."/>
            <person name="Zheng H."/>
            <person name="Liu Q."/>
            <person name="Zhang Y."/>
            <person name="Wang Q."/>
        </authorList>
    </citation>
    <scope>NUCLEOTIDE SEQUENCE [LARGE SCALE GENOMIC DNA]</scope>
    <source>
        <strain evidence="13">080813</strain>
    </source>
</reference>
<proteinExistence type="predicted"/>
<dbReference type="GO" id="GO:0000156">
    <property type="term" value="F:phosphorelay response regulator activity"/>
    <property type="evidence" value="ECO:0007669"/>
    <property type="project" value="TreeGrafter"/>
</dbReference>
<dbReference type="InterPro" id="IPR048714">
    <property type="entry name" value="DpiA-like_HTH"/>
</dbReference>
<accession>A0A076LP77</accession>
<dbReference type="InterPro" id="IPR001789">
    <property type="entry name" value="Sig_transdc_resp-reg_receiver"/>
</dbReference>
<dbReference type="PANTHER" id="PTHR45526:SF1">
    <property type="entry name" value="TRANSCRIPTIONAL REGULATORY PROTEIN DCUR-RELATED"/>
    <property type="match status" value="1"/>
</dbReference>
<dbReference type="GO" id="GO:0005737">
    <property type="term" value="C:cytoplasm"/>
    <property type="evidence" value="ECO:0007669"/>
    <property type="project" value="UniProtKB-SubCell"/>
</dbReference>
<keyword evidence="7 9" id="KW-0010">Activator</keyword>
<feature type="domain" description="Response regulatory" evidence="11">
    <location>
        <begin position="5"/>
        <end position="121"/>
    </location>
</feature>
<keyword evidence="8 9" id="KW-0804">Transcription</keyword>
<evidence type="ECO:0000256" key="6">
    <source>
        <dbReference type="ARBA" id="ARBA00023125"/>
    </source>
</evidence>
<keyword evidence="5 9" id="KW-0805">Transcription regulation</keyword>
<protein>
    <recommendedName>
        <fullName evidence="9">Transcriptional regulatory protein</fullName>
    </recommendedName>
</protein>
<dbReference type="SMART" id="SM00448">
    <property type="entry name" value="REC"/>
    <property type="match status" value="1"/>
</dbReference>
<dbReference type="GO" id="GO:0003677">
    <property type="term" value="F:DNA binding"/>
    <property type="evidence" value="ECO:0007669"/>
    <property type="project" value="UniProtKB-KW"/>
</dbReference>
<evidence type="ECO:0000313" key="13">
    <source>
        <dbReference type="Proteomes" id="UP000028681"/>
    </source>
</evidence>
<evidence type="ECO:0000256" key="10">
    <source>
        <dbReference type="PROSITE-ProRule" id="PRU00169"/>
    </source>
</evidence>
<keyword evidence="3 10" id="KW-0597">Phosphoprotein</keyword>
<dbReference type="FunFam" id="3.40.50.2300:FF:000057">
    <property type="entry name" value="Transcriptional regulatory protein"/>
    <property type="match status" value="1"/>
</dbReference>
<gene>
    <name evidence="12" type="primary">dpiA</name>
    <name evidence="12" type="ORF">ETEE_1987</name>
</gene>
<keyword evidence="4 9" id="KW-0902">Two-component regulatory system</keyword>
<dbReference type="Pfam" id="PF00072">
    <property type="entry name" value="Response_reg"/>
    <property type="match status" value="1"/>
</dbReference>
<dbReference type="PIRSF" id="PIRSF006171">
    <property type="entry name" value="RR_citrat_malat"/>
    <property type="match status" value="1"/>
</dbReference>
<dbReference type="NCBIfam" id="NF007467">
    <property type="entry name" value="PRK10046.1"/>
    <property type="match status" value="1"/>
</dbReference>
<dbReference type="AlphaFoldDB" id="A0A076LP77"/>
<evidence type="ECO:0000256" key="9">
    <source>
        <dbReference type="PIRNR" id="PIRNR006171"/>
    </source>
</evidence>
<dbReference type="InterPro" id="IPR051271">
    <property type="entry name" value="2C-system_Tx_regulators"/>
</dbReference>
<organism evidence="12 13">
    <name type="scientific">Edwardsiella anguillarum ET080813</name>
    <dbReference type="NCBI Taxonomy" id="667120"/>
    <lineage>
        <taxon>Bacteria</taxon>
        <taxon>Pseudomonadati</taxon>
        <taxon>Pseudomonadota</taxon>
        <taxon>Gammaproteobacteria</taxon>
        <taxon>Enterobacterales</taxon>
        <taxon>Hafniaceae</taxon>
        <taxon>Edwardsiella</taxon>
    </lineage>
</organism>
<evidence type="ECO:0000313" key="12">
    <source>
        <dbReference type="EMBL" id="AIJ08433.1"/>
    </source>
</evidence>
<dbReference type="GeneID" id="33939599"/>
<sequence>MNKINILIVEDETPLAEMHAEFIRNHPCCGQLWLAGNLAQARAMIKSFHPDLVLLDNYLPDGVGVHLLHELTQQRYPGGVVLTTAASDMDTVSEAVRSGAFDYLIKPIAYERLGQTLDRYQQRNSMLSGHQNASQRQIDSMYNAYARGDSKEDLPVGIDALTLEKVQGLFVDDTVRHTAESVAQSLLLSRTTARRYLEFCAARQQIVAEIVYGKVGRPQRIYRAQGKS</sequence>
<evidence type="ECO:0000256" key="8">
    <source>
        <dbReference type="ARBA" id="ARBA00023163"/>
    </source>
</evidence>
<keyword evidence="2 9" id="KW-0963">Cytoplasm</keyword>
<dbReference type="PROSITE" id="PS50110">
    <property type="entry name" value="RESPONSE_REGULATORY"/>
    <property type="match status" value="1"/>
</dbReference>
<dbReference type="InterPro" id="IPR024187">
    <property type="entry name" value="Sig_transdc_resp-reg_cit/mal"/>
</dbReference>
<dbReference type="Pfam" id="PF20714">
    <property type="entry name" value="HTH_64"/>
    <property type="match status" value="1"/>
</dbReference>
<feature type="modified residue" description="4-aspartylphosphate" evidence="10">
    <location>
        <position position="56"/>
    </location>
</feature>
<dbReference type="HOGENOM" id="CLU_000445_39_0_6"/>
<evidence type="ECO:0000256" key="5">
    <source>
        <dbReference type="ARBA" id="ARBA00023015"/>
    </source>
</evidence>
<evidence type="ECO:0000256" key="1">
    <source>
        <dbReference type="ARBA" id="ARBA00004496"/>
    </source>
</evidence>
<keyword evidence="6 9" id="KW-0238">DNA-binding</keyword>
<evidence type="ECO:0000259" key="11">
    <source>
        <dbReference type="PROSITE" id="PS50110"/>
    </source>
</evidence>
<evidence type="ECO:0000256" key="7">
    <source>
        <dbReference type="ARBA" id="ARBA00023159"/>
    </source>
</evidence>
<evidence type="ECO:0000256" key="2">
    <source>
        <dbReference type="ARBA" id="ARBA00022490"/>
    </source>
</evidence>
<dbReference type="PANTHER" id="PTHR45526">
    <property type="entry name" value="TRANSCRIPTIONAL REGULATORY PROTEIN DPIA"/>
    <property type="match status" value="1"/>
</dbReference>
<dbReference type="SUPFAM" id="SSF52172">
    <property type="entry name" value="CheY-like"/>
    <property type="match status" value="1"/>
</dbReference>
<comment type="subcellular location">
    <subcellularLocation>
        <location evidence="1 9">Cytoplasm</location>
    </subcellularLocation>
</comment>
<dbReference type="RefSeq" id="WP_034163017.1">
    <property type="nucleotide sequence ID" value="NZ_CP006664.1"/>
</dbReference>
<dbReference type="KEGG" id="ete:ETEE_1987"/>
<dbReference type="Gene3D" id="3.40.50.2300">
    <property type="match status" value="1"/>
</dbReference>
<evidence type="ECO:0000256" key="3">
    <source>
        <dbReference type="ARBA" id="ARBA00022553"/>
    </source>
</evidence>
<dbReference type="CDD" id="cd19925">
    <property type="entry name" value="REC_citrate_TCS"/>
    <property type="match status" value="1"/>
</dbReference>